<keyword evidence="6 7" id="KW-0472">Membrane</keyword>
<evidence type="ECO:0000313" key="9">
    <source>
        <dbReference type="Proteomes" id="UP001404845"/>
    </source>
</evidence>
<evidence type="ECO:0000256" key="1">
    <source>
        <dbReference type="ARBA" id="ARBA00004651"/>
    </source>
</evidence>
<evidence type="ECO:0000256" key="5">
    <source>
        <dbReference type="ARBA" id="ARBA00022989"/>
    </source>
</evidence>
<evidence type="ECO:0000313" key="8">
    <source>
        <dbReference type="EMBL" id="MEN3230173.1"/>
    </source>
</evidence>
<evidence type="ECO:0000256" key="4">
    <source>
        <dbReference type="ARBA" id="ARBA00022692"/>
    </source>
</evidence>
<protein>
    <submittedName>
        <fullName evidence="8">DoxX family protein</fullName>
    </submittedName>
</protein>
<sequence>MTTAATAAPGALSSLGAATALTRFVPAIGRLLMGTIFLASGLSKLTAPAATLSYIQSAGIPLPQVALAAAVLVEIGGSLLLIAGYRARLVALALALFSVATALAFHTAFADQNQLIHFLKNLAMAGGLLQVVAFRAGGLSLDARAGRA</sequence>
<evidence type="ECO:0000256" key="2">
    <source>
        <dbReference type="ARBA" id="ARBA00006679"/>
    </source>
</evidence>
<keyword evidence="9" id="KW-1185">Reference proteome</keyword>
<proteinExistence type="inferred from homology"/>
<comment type="subcellular location">
    <subcellularLocation>
        <location evidence="1">Cell membrane</location>
        <topology evidence="1">Multi-pass membrane protein</topology>
    </subcellularLocation>
</comment>
<gene>
    <name evidence="8" type="ORF">PUR21_21420</name>
</gene>
<evidence type="ECO:0000256" key="3">
    <source>
        <dbReference type="ARBA" id="ARBA00022475"/>
    </source>
</evidence>
<dbReference type="InterPro" id="IPR051907">
    <property type="entry name" value="DoxX-like_oxidoreductase"/>
</dbReference>
<comment type="caution">
    <text evidence="8">The sequence shown here is derived from an EMBL/GenBank/DDBJ whole genome shotgun (WGS) entry which is preliminary data.</text>
</comment>
<reference evidence="8 9" key="1">
    <citation type="journal article" date="2023" name="PLoS ONE">
        <title>Complete genome assembly of Hawai'i environmental nontuberculous mycobacteria reveals unexpected co-isolation with methylobacteria.</title>
        <authorList>
            <person name="Hendrix J."/>
            <person name="Epperson L.E."/>
            <person name="Tong E.I."/>
            <person name="Chan Y.L."/>
            <person name="Hasan N.A."/>
            <person name="Dawrs S.N."/>
            <person name="Norton G.J."/>
            <person name="Virdi R."/>
            <person name="Crooks J.L."/>
            <person name="Chan E.D."/>
            <person name="Honda J.R."/>
            <person name="Strong M."/>
        </authorList>
    </citation>
    <scope>NUCLEOTIDE SEQUENCE [LARGE SCALE GENOMIC DNA]</scope>
    <source>
        <strain evidence="8 9">NJH_HI01</strain>
    </source>
</reference>
<dbReference type="Proteomes" id="UP001404845">
    <property type="component" value="Unassembled WGS sequence"/>
</dbReference>
<organism evidence="8 9">
    <name type="scientific">Methylorubrum rhodesianum</name>
    <dbReference type="NCBI Taxonomy" id="29427"/>
    <lineage>
        <taxon>Bacteria</taxon>
        <taxon>Pseudomonadati</taxon>
        <taxon>Pseudomonadota</taxon>
        <taxon>Alphaproteobacteria</taxon>
        <taxon>Hyphomicrobiales</taxon>
        <taxon>Methylobacteriaceae</taxon>
        <taxon>Methylorubrum</taxon>
    </lineage>
</organism>
<feature type="transmembrane region" description="Helical" evidence="7">
    <location>
        <begin position="89"/>
        <end position="109"/>
    </location>
</feature>
<dbReference type="Pfam" id="PF07681">
    <property type="entry name" value="DoxX"/>
    <property type="match status" value="1"/>
</dbReference>
<keyword evidence="3" id="KW-1003">Cell membrane</keyword>
<comment type="similarity">
    <text evidence="2">Belongs to the DoxX family.</text>
</comment>
<dbReference type="RefSeq" id="WP_345972372.1">
    <property type="nucleotide sequence ID" value="NZ_JAQYXL010000001.1"/>
</dbReference>
<name>A0ABU9ZFW8_9HYPH</name>
<accession>A0ABU9ZFW8</accession>
<dbReference type="PANTHER" id="PTHR33452:SF1">
    <property type="entry name" value="INNER MEMBRANE PROTEIN YPHA-RELATED"/>
    <property type="match status" value="1"/>
</dbReference>
<dbReference type="PANTHER" id="PTHR33452">
    <property type="entry name" value="OXIDOREDUCTASE CATD-RELATED"/>
    <property type="match status" value="1"/>
</dbReference>
<evidence type="ECO:0000256" key="7">
    <source>
        <dbReference type="SAM" id="Phobius"/>
    </source>
</evidence>
<keyword evidence="4 7" id="KW-0812">Transmembrane</keyword>
<keyword evidence="5 7" id="KW-1133">Transmembrane helix</keyword>
<feature type="transmembrane region" description="Helical" evidence="7">
    <location>
        <begin position="62"/>
        <end position="82"/>
    </location>
</feature>
<dbReference type="InterPro" id="IPR032808">
    <property type="entry name" value="DoxX"/>
</dbReference>
<evidence type="ECO:0000256" key="6">
    <source>
        <dbReference type="ARBA" id="ARBA00023136"/>
    </source>
</evidence>
<dbReference type="EMBL" id="JAQYXL010000001">
    <property type="protein sequence ID" value="MEN3230173.1"/>
    <property type="molecule type" value="Genomic_DNA"/>
</dbReference>